<keyword evidence="5" id="KW-0805">Transcription regulation</keyword>
<dbReference type="Gene3D" id="1.10.565.10">
    <property type="entry name" value="Retinoid X Receptor"/>
    <property type="match status" value="1"/>
</dbReference>
<evidence type="ECO:0000256" key="1">
    <source>
        <dbReference type="ARBA" id="ARBA00005993"/>
    </source>
</evidence>
<dbReference type="OrthoDB" id="10300045at2759"/>
<dbReference type="PROSITE" id="PS51030">
    <property type="entry name" value="NUCLEAR_REC_DBD_2"/>
    <property type="match status" value="1"/>
</dbReference>
<keyword evidence="4" id="KW-0862">Zinc</keyword>
<dbReference type="STRING" id="1611254.A0A2G5TCY0"/>
<sequence>MQKYCEICKLPAHGSHFGAVTCRACAAFFRRAILAKRIRKSCKLNNDCSDFRGLKTPPCKSCRMRKCVQAGMISDNLQVQKIDNKIPQSVEVCLGRPNILLLSKSERTFVDVNYLVKQGLEILNFGSPSPLHPGKSHLEKMTLAISKPSRTCKKLLLANRDHTTQIWETDFLSAAKFFTHFDSFMELPPGMQMQLLQAIWHIWSRVLKVVNTAKLCNGKWDNNQRVLHVHDDFYVDLDDTKFDVSWIVSCSFEQVKYFLFGDSLNDKIEEGVNAIHKLNLSEIELSFMMAQLCFEYAENRFSGTEIAGICERFQAILADDIHKYYTRESWKDKNYAGRLAQILKINREIQNMVRILATAILVSSISLVSVLAQVPNRAKVCQKAVNLGVTFYTAKELEPILTCIEPTLYNTPEDTSAIIDKGKSCVINNSMSKAIPALSLYSGFNGCTDLMALIDKLTQPFMNQCKQVINKALKVLNNCKKNNKKTGVAKQNACINNVYGQCMAMVTKAFINKVCTALSKKMTAKEWNCAKEYAPKVVNVKPYACYNIVK</sequence>
<evidence type="ECO:0000256" key="5">
    <source>
        <dbReference type="ARBA" id="ARBA00023015"/>
    </source>
</evidence>
<keyword evidence="8" id="KW-0675">Receptor</keyword>
<dbReference type="InterPro" id="IPR051152">
    <property type="entry name" value="C.elegans_Orphan_NR"/>
</dbReference>
<accession>A0A2G5TCY0</accession>
<dbReference type="PANTHER" id="PTHR45680">
    <property type="entry name" value="NUCLEAR HORMONE RECEPTOR FAMILY"/>
    <property type="match status" value="1"/>
</dbReference>
<evidence type="ECO:0008006" key="14">
    <source>
        <dbReference type="Google" id="ProtNLM"/>
    </source>
</evidence>
<comment type="caution">
    <text evidence="12">The sequence shown here is derived from an EMBL/GenBank/DDBJ whole genome shotgun (WGS) entry which is preliminary data.</text>
</comment>
<name>A0A2G5TCY0_9PELO</name>
<dbReference type="SMART" id="SM00399">
    <property type="entry name" value="ZnF_C4"/>
    <property type="match status" value="1"/>
</dbReference>
<reference evidence="13" key="1">
    <citation type="submission" date="2017-10" db="EMBL/GenBank/DDBJ databases">
        <title>Rapid genome shrinkage in a self-fertile nematode reveals novel sperm competition proteins.</title>
        <authorList>
            <person name="Yin D."/>
            <person name="Schwarz E.M."/>
            <person name="Thomas C.G."/>
            <person name="Felde R.L."/>
            <person name="Korf I.F."/>
            <person name="Cutter A.D."/>
            <person name="Schartner C.M."/>
            <person name="Ralston E.J."/>
            <person name="Meyer B.J."/>
            <person name="Haag E.S."/>
        </authorList>
    </citation>
    <scope>NUCLEOTIDE SEQUENCE [LARGE SCALE GENOMIC DNA]</scope>
    <source>
        <strain evidence="13">JU1422</strain>
    </source>
</reference>
<dbReference type="InterPro" id="IPR013088">
    <property type="entry name" value="Znf_NHR/GATA"/>
</dbReference>
<keyword evidence="13" id="KW-1185">Reference proteome</keyword>
<feature type="domain" description="NR LBD" evidence="11">
    <location>
        <begin position="130"/>
        <end position="382"/>
    </location>
</feature>
<dbReference type="Proteomes" id="UP000230233">
    <property type="component" value="Chromosome V"/>
</dbReference>
<dbReference type="InterPro" id="IPR035500">
    <property type="entry name" value="NHR-like_dom_sf"/>
</dbReference>
<dbReference type="SUPFAM" id="SSF48508">
    <property type="entry name" value="Nuclear receptor ligand-binding domain"/>
    <property type="match status" value="1"/>
</dbReference>
<evidence type="ECO:0000256" key="3">
    <source>
        <dbReference type="ARBA" id="ARBA00022771"/>
    </source>
</evidence>
<dbReference type="PROSITE" id="PS51843">
    <property type="entry name" value="NR_LBD"/>
    <property type="match status" value="1"/>
</dbReference>
<keyword evidence="2" id="KW-0479">Metal-binding</keyword>
<dbReference type="Gene3D" id="3.30.50.10">
    <property type="entry name" value="Erythroid Transcription Factor GATA-1, subunit A"/>
    <property type="match status" value="1"/>
</dbReference>
<dbReference type="Pfam" id="PF00104">
    <property type="entry name" value="Hormone_recep"/>
    <property type="match status" value="1"/>
</dbReference>
<dbReference type="GO" id="GO:0008270">
    <property type="term" value="F:zinc ion binding"/>
    <property type="evidence" value="ECO:0007669"/>
    <property type="project" value="UniProtKB-KW"/>
</dbReference>
<organism evidence="12 13">
    <name type="scientific">Caenorhabditis nigoni</name>
    <dbReference type="NCBI Taxonomy" id="1611254"/>
    <lineage>
        <taxon>Eukaryota</taxon>
        <taxon>Metazoa</taxon>
        <taxon>Ecdysozoa</taxon>
        <taxon>Nematoda</taxon>
        <taxon>Chromadorea</taxon>
        <taxon>Rhabditida</taxon>
        <taxon>Rhabditina</taxon>
        <taxon>Rhabditomorpha</taxon>
        <taxon>Rhabditoidea</taxon>
        <taxon>Rhabditidae</taxon>
        <taxon>Peloderinae</taxon>
        <taxon>Caenorhabditis</taxon>
    </lineage>
</organism>
<evidence type="ECO:0000259" key="10">
    <source>
        <dbReference type="PROSITE" id="PS51030"/>
    </source>
</evidence>
<feature type="domain" description="Nuclear receptor" evidence="10">
    <location>
        <begin position="2"/>
        <end position="79"/>
    </location>
</feature>
<evidence type="ECO:0000259" key="11">
    <source>
        <dbReference type="PROSITE" id="PS51843"/>
    </source>
</evidence>
<keyword evidence="7" id="KW-0804">Transcription</keyword>
<dbReference type="SMART" id="SM00430">
    <property type="entry name" value="HOLI"/>
    <property type="match status" value="1"/>
</dbReference>
<keyword evidence="6" id="KW-0238">DNA-binding</keyword>
<dbReference type="InterPro" id="IPR001628">
    <property type="entry name" value="Znf_hrmn_rcpt"/>
</dbReference>
<dbReference type="InterPro" id="IPR000536">
    <property type="entry name" value="Nucl_hrmn_rcpt_lig-bd"/>
</dbReference>
<evidence type="ECO:0000256" key="4">
    <source>
        <dbReference type="ARBA" id="ARBA00022833"/>
    </source>
</evidence>
<evidence type="ECO:0000256" key="9">
    <source>
        <dbReference type="ARBA" id="ARBA00023242"/>
    </source>
</evidence>
<evidence type="ECO:0000313" key="12">
    <source>
        <dbReference type="EMBL" id="PIC25225.1"/>
    </source>
</evidence>
<dbReference type="PRINTS" id="PR00047">
    <property type="entry name" value="STROIDFINGER"/>
</dbReference>
<evidence type="ECO:0000256" key="7">
    <source>
        <dbReference type="ARBA" id="ARBA00023163"/>
    </source>
</evidence>
<dbReference type="GO" id="GO:0003700">
    <property type="term" value="F:DNA-binding transcription factor activity"/>
    <property type="evidence" value="ECO:0007669"/>
    <property type="project" value="InterPro"/>
</dbReference>
<dbReference type="SUPFAM" id="SSF57716">
    <property type="entry name" value="Glucocorticoid receptor-like (DNA-binding domain)"/>
    <property type="match status" value="1"/>
</dbReference>
<evidence type="ECO:0000256" key="2">
    <source>
        <dbReference type="ARBA" id="ARBA00022723"/>
    </source>
</evidence>
<keyword evidence="3" id="KW-0863">Zinc-finger</keyword>
<evidence type="ECO:0000256" key="8">
    <source>
        <dbReference type="ARBA" id="ARBA00023170"/>
    </source>
</evidence>
<dbReference type="PANTHER" id="PTHR45680:SF24">
    <property type="entry name" value="NUCLEAR HORMONE RECEPTOR FAMILY-RELATED"/>
    <property type="match status" value="1"/>
</dbReference>
<dbReference type="AlphaFoldDB" id="A0A2G5TCY0"/>
<evidence type="ECO:0000313" key="13">
    <source>
        <dbReference type="Proteomes" id="UP000230233"/>
    </source>
</evidence>
<gene>
    <name evidence="12" type="primary">Cnig_chr_V.g18241</name>
    <name evidence="12" type="ORF">B9Z55_018241</name>
</gene>
<protein>
    <recommendedName>
        <fullName evidence="14">Nuclear receptor domain-containing protein</fullName>
    </recommendedName>
</protein>
<dbReference type="GO" id="GO:0043565">
    <property type="term" value="F:sequence-specific DNA binding"/>
    <property type="evidence" value="ECO:0007669"/>
    <property type="project" value="InterPro"/>
</dbReference>
<keyword evidence="9" id="KW-0539">Nucleus</keyword>
<dbReference type="Pfam" id="PF00105">
    <property type="entry name" value="zf-C4"/>
    <property type="match status" value="1"/>
</dbReference>
<dbReference type="EMBL" id="PDUG01000005">
    <property type="protein sequence ID" value="PIC25225.1"/>
    <property type="molecule type" value="Genomic_DNA"/>
</dbReference>
<evidence type="ECO:0000256" key="6">
    <source>
        <dbReference type="ARBA" id="ARBA00023125"/>
    </source>
</evidence>
<comment type="similarity">
    <text evidence="1">Belongs to the nuclear hormone receptor family.</text>
</comment>
<proteinExistence type="inferred from homology"/>